<evidence type="ECO:0000259" key="7">
    <source>
        <dbReference type="Pfam" id="PF02518"/>
    </source>
</evidence>
<keyword evidence="6" id="KW-0812">Transmembrane</keyword>
<keyword evidence="6" id="KW-1133">Transmembrane helix</keyword>
<dbReference type="AlphaFoldDB" id="A0A506Y0R1"/>
<gene>
    <name evidence="8" type="ORF">FJ657_09885</name>
</gene>
<sequence>MILSVQPVVLTVSPVLAVVLIALAAAVVVLLVLWLVARGAARRHRAAAQQARADRVEFELTLAEQTDRLRIAGELDDLAAAALTDVIAAADRIRRIAGTDAGSTVRAADALVDSARRALADLRRGSTLARDGAADAAELGSTPGLADLDRLVEALAGNGLTATLASTGEPFPLTPAADLALLRIVQQALENAATHGGPGTTAAVTVRWSTDGLQLQIDDDGERAAALRDGRDPQAPAEYTADDDRAALTDTPWGRGITEMRERSELFGGVFSAHRTPGVGFTVSAAFPDLRHHNGVHGVPL</sequence>
<evidence type="ECO:0000313" key="8">
    <source>
        <dbReference type="EMBL" id="TPW76116.1"/>
    </source>
</evidence>
<feature type="domain" description="Histidine kinase/HSP90-like ATPase" evidence="7">
    <location>
        <begin position="179"/>
        <end position="288"/>
    </location>
</feature>
<evidence type="ECO:0000313" key="9">
    <source>
        <dbReference type="Proteomes" id="UP000316252"/>
    </source>
</evidence>
<dbReference type="OrthoDB" id="227596at2"/>
<keyword evidence="5" id="KW-0902">Two-component regulatory system</keyword>
<keyword evidence="9" id="KW-1185">Reference proteome</keyword>
<dbReference type="Pfam" id="PF02518">
    <property type="entry name" value="HATPase_c"/>
    <property type="match status" value="1"/>
</dbReference>
<dbReference type="EC" id="2.7.13.3" evidence="2"/>
<dbReference type="RefSeq" id="WP_141163473.1">
    <property type="nucleotide sequence ID" value="NZ_VHQG01000002.1"/>
</dbReference>
<organism evidence="8 9">
    <name type="scientific">Schumannella soli</name>
    <dbReference type="NCBI Taxonomy" id="2590779"/>
    <lineage>
        <taxon>Bacteria</taxon>
        <taxon>Bacillati</taxon>
        <taxon>Actinomycetota</taxon>
        <taxon>Actinomycetes</taxon>
        <taxon>Micrococcales</taxon>
        <taxon>Microbacteriaceae</taxon>
        <taxon>Schumannella</taxon>
    </lineage>
</organism>
<dbReference type="InterPro" id="IPR050482">
    <property type="entry name" value="Sensor_HK_TwoCompSys"/>
</dbReference>
<dbReference type="EMBL" id="VHQG01000002">
    <property type="protein sequence ID" value="TPW76116.1"/>
    <property type="molecule type" value="Genomic_DNA"/>
</dbReference>
<comment type="caution">
    <text evidence="8">The sequence shown here is derived from an EMBL/GenBank/DDBJ whole genome shotgun (WGS) entry which is preliminary data.</text>
</comment>
<accession>A0A506Y0R1</accession>
<protein>
    <recommendedName>
        <fullName evidence="2">histidine kinase</fullName>
        <ecNumber evidence="2">2.7.13.3</ecNumber>
    </recommendedName>
</protein>
<evidence type="ECO:0000256" key="4">
    <source>
        <dbReference type="ARBA" id="ARBA00022777"/>
    </source>
</evidence>
<dbReference type="CDD" id="cd16917">
    <property type="entry name" value="HATPase_UhpB-NarQ-NarX-like"/>
    <property type="match status" value="1"/>
</dbReference>
<dbReference type="InterPro" id="IPR036890">
    <property type="entry name" value="HATPase_C_sf"/>
</dbReference>
<proteinExistence type="predicted"/>
<dbReference type="GO" id="GO:0005524">
    <property type="term" value="F:ATP binding"/>
    <property type="evidence" value="ECO:0007669"/>
    <property type="project" value="UniProtKB-KW"/>
</dbReference>
<keyword evidence="8" id="KW-0547">Nucleotide-binding</keyword>
<evidence type="ECO:0000256" key="5">
    <source>
        <dbReference type="ARBA" id="ARBA00023012"/>
    </source>
</evidence>
<reference evidence="8 9" key="1">
    <citation type="submission" date="2019-06" db="EMBL/GenBank/DDBJ databases">
        <authorList>
            <person name="Li F."/>
        </authorList>
    </citation>
    <scope>NUCLEOTIDE SEQUENCE [LARGE SCALE GENOMIC DNA]</scope>
    <source>
        <strain evidence="8 9">10F1D-1</strain>
    </source>
</reference>
<evidence type="ECO:0000256" key="1">
    <source>
        <dbReference type="ARBA" id="ARBA00000085"/>
    </source>
</evidence>
<name>A0A506Y0R1_9MICO</name>
<dbReference type="PANTHER" id="PTHR24421:SF10">
    <property type="entry name" value="NITRATE_NITRITE SENSOR PROTEIN NARQ"/>
    <property type="match status" value="1"/>
</dbReference>
<feature type="transmembrane region" description="Helical" evidence="6">
    <location>
        <begin position="12"/>
        <end position="36"/>
    </location>
</feature>
<keyword evidence="6" id="KW-0472">Membrane</keyword>
<keyword evidence="8" id="KW-0067">ATP-binding</keyword>
<keyword evidence="3" id="KW-0808">Transferase</keyword>
<dbReference type="InterPro" id="IPR003594">
    <property type="entry name" value="HATPase_dom"/>
</dbReference>
<evidence type="ECO:0000256" key="6">
    <source>
        <dbReference type="SAM" id="Phobius"/>
    </source>
</evidence>
<dbReference type="GO" id="GO:0000160">
    <property type="term" value="P:phosphorelay signal transduction system"/>
    <property type="evidence" value="ECO:0007669"/>
    <property type="project" value="UniProtKB-KW"/>
</dbReference>
<comment type="catalytic activity">
    <reaction evidence="1">
        <text>ATP + protein L-histidine = ADP + protein N-phospho-L-histidine.</text>
        <dbReference type="EC" id="2.7.13.3"/>
    </reaction>
</comment>
<evidence type="ECO:0000256" key="2">
    <source>
        <dbReference type="ARBA" id="ARBA00012438"/>
    </source>
</evidence>
<dbReference type="Gene3D" id="3.30.565.10">
    <property type="entry name" value="Histidine kinase-like ATPase, C-terminal domain"/>
    <property type="match status" value="1"/>
</dbReference>
<dbReference type="PANTHER" id="PTHR24421">
    <property type="entry name" value="NITRATE/NITRITE SENSOR PROTEIN NARX-RELATED"/>
    <property type="match status" value="1"/>
</dbReference>
<dbReference type="Proteomes" id="UP000316252">
    <property type="component" value="Unassembled WGS sequence"/>
</dbReference>
<evidence type="ECO:0000256" key="3">
    <source>
        <dbReference type="ARBA" id="ARBA00022679"/>
    </source>
</evidence>
<keyword evidence="4" id="KW-0418">Kinase</keyword>
<dbReference type="SUPFAM" id="SSF55874">
    <property type="entry name" value="ATPase domain of HSP90 chaperone/DNA topoisomerase II/histidine kinase"/>
    <property type="match status" value="1"/>
</dbReference>
<dbReference type="GO" id="GO:0004673">
    <property type="term" value="F:protein histidine kinase activity"/>
    <property type="evidence" value="ECO:0007669"/>
    <property type="project" value="UniProtKB-EC"/>
</dbReference>